<organism evidence="3 4">
    <name type="scientific">Tistrella mobilis (strain KA081020-065)</name>
    <dbReference type="NCBI Taxonomy" id="1110502"/>
    <lineage>
        <taxon>Bacteria</taxon>
        <taxon>Pseudomonadati</taxon>
        <taxon>Pseudomonadota</taxon>
        <taxon>Alphaproteobacteria</taxon>
        <taxon>Geminicoccales</taxon>
        <taxon>Geminicoccaceae</taxon>
        <taxon>Tistrella</taxon>
    </lineage>
</organism>
<feature type="compositionally biased region" description="Pro residues" evidence="2">
    <location>
        <begin position="55"/>
        <end position="67"/>
    </location>
</feature>
<dbReference type="KEGG" id="tmo:TMO_2531"/>
<feature type="region of interest" description="Disordered" evidence="2">
    <location>
        <begin position="43"/>
        <end position="67"/>
    </location>
</feature>
<keyword evidence="4" id="KW-1185">Reference proteome</keyword>
<proteinExistence type="predicted"/>
<evidence type="ECO:0000313" key="4">
    <source>
        <dbReference type="Proteomes" id="UP000005258"/>
    </source>
</evidence>
<dbReference type="InterPro" id="IPR023606">
    <property type="entry name" value="CoA-Trfase_III_dom_1_sf"/>
</dbReference>
<dbReference type="InterPro" id="IPR003673">
    <property type="entry name" value="CoA-Trfase_fam_III"/>
</dbReference>
<dbReference type="InterPro" id="IPR050483">
    <property type="entry name" value="CoA-transferase_III_domain"/>
</dbReference>
<evidence type="ECO:0000256" key="2">
    <source>
        <dbReference type="SAM" id="MobiDB-lite"/>
    </source>
</evidence>
<dbReference type="SUPFAM" id="SSF89796">
    <property type="entry name" value="CoA-transferase family III (CaiB/BaiF)"/>
    <property type="match status" value="1"/>
</dbReference>
<dbReference type="Gene3D" id="3.40.50.10540">
    <property type="entry name" value="Crotonobetainyl-coa:carnitine coa-transferase, domain 1"/>
    <property type="match status" value="1"/>
</dbReference>
<dbReference type="STRING" id="1110502.TMO_2531"/>
<dbReference type="eggNOG" id="COG1804">
    <property type="taxonomic scope" value="Bacteria"/>
</dbReference>
<sequence>MLPPASILPLDGIRVIEIAQNLAGPHAGEILATLGADVIKVERPEGGDDARGWGPPSPATLPSPSMP</sequence>
<dbReference type="Pfam" id="PF02515">
    <property type="entry name" value="CoA_transf_3"/>
    <property type="match status" value="1"/>
</dbReference>
<dbReference type="Proteomes" id="UP000005258">
    <property type="component" value="Chromosome"/>
</dbReference>
<reference evidence="3 4" key="1">
    <citation type="journal article" date="2012" name="J. Am. Chem. Soc.">
        <title>Bacterial biosynthesis and maturation of the didemnin anti-cancer agents.</title>
        <authorList>
            <person name="Xu Y."/>
            <person name="Kersten R.D."/>
            <person name="Nam S.J."/>
            <person name="Lu L."/>
            <person name="Al-Suwailem A.M."/>
            <person name="Zheng H."/>
            <person name="Fenical W."/>
            <person name="Dorrestein P.C."/>
            <person name="Moore B.S."/>
            <person name="Qian P.Y."/>
        </authorList>
    </citation>
    <scope>NUCLEOTIDE SEQUENCE [LARGE SCALE GENOMIC DNA]</scope>
    <source>
        <strain evidence="3 4">KA081020-065</strain>
    </source>
</reference>
<dbReference type="GO" id="GO:0008410">
    <property type="term" value="F:CoA-transferase activity"/>
    <property type="evidence" value="ECO:0007669"/>
    <property type="project" value="TreeGrafter"/>
</dbReference>
<dbReference type="AlphaFoldDB" id="I3TNN1"/>
<dbReference type="EMBL" id="CP003236">
    <property type="protein sequence ID" value="AFK54369.1"/>
    <property type="molecule type" value="Genomic_DNA"/>
</dbReference>
<dbReference type="PANTHER" id="PTHR48207:SF3">
    <property type="entry name" value="SUCCINATE--HYDROXYMETHYLGLUTARATE COA-TRANSFERASE"/>
    <property type="match status" value="1"/>
</dbReference>
<gene>
    <name evidence="3" type="ordered locus">TMO_2531</name>
</gene>
<keyword evidence="1" id="KW-0808">Transferase</keyword>
<evidence type="ECO:0000256" key="1">
    <source>
        <dbReference type="ARBA" id="ARBA00022679"/>
    </source>
</evidence>
<evidence type="ECO:0000313" key="3">
    <source>
        <dbReference type="EMBL" id="AFK54369.1"/>
    </source>
</evidence>
<dbReference type="HOGENOM" id="CLU_2811142_0_0_5"/>
<name>I3TNN1_TISMK</name>
<dbReference type="PANTHER" id="PTHR48207">
    <property type="entry name" value="SUCCINATE--HYDROXYMETHYLGLUTARATE COA-TRANSFERASE"/>
    <property type="match status" value="1"/>
</dbReference>
<accession>I3TNN1</accession>
<protein>
    <submittedName>
        <fullName evidence="3">L-carnitine dehydratase</fullName>
    </submittedName>
</protein>